<dbReference type="InterPro" id="IPR019776">
    <property type="entry name" value="Flagellar_basal_body_rod_CS"/>
</dbReference>
<dbReference type="Pfam" id="PF22692">
    <property type="entry name" value="LlgE_F_G_D1"/>
    <property type="match status" value="1"/>
</dbReference>
<comment type="similarity">
    <text evidence="2 4">Belongs to the flagella basal body rod proteins family.</text>
</comment>
<feature type="domain" description="Flagellar basal body rod protein N-terminal" evidence="5">
    <location>
        <begin position="8"/>
        <end position="35"/>
    </location>
</feature>
<dbReference type="Proteomes" id="UP001595379">
    <property type="component" value="Unassembled WGS sequence"/>
</dbReference>
<dbReference type="InterPro" id="IPR012836">
    <property type="entry name" value="FlgF"/>
</dbReference>
<keyword evidence="3 4" id="KW-0975">Bacterial flagellum</keyword>
<dbReference type="InterPro" id="IPR053967">
    <property type="entry name" value="LlgE_F_G-like_D1"/>
</dbReference>
<comment type="caution">
    <text evidence="8">The sequence shown here is derived from an EMBL/GenBank/DDBJ whole genome shotgun (WGS) entry which is preliminary data.</text>
</comment>
<dbReference type="Pfam" id="PF06429">
    <property type="entry name" value="Flg_bbr_C"/>
    <property type="match status" value="1"/>
</dbReference>
<keyword evidence="8" id="KW-0969">Cilium</keyword>
<evidence type="ECO:0000256" key="1">
    <source>
        <dbReference type="ARBA" id="ARBA00004117"/>
    </source>
</evidence>
<protein>
    <recommendedName>
        <fullName evidence="4">Flagellar basal-body rod protein FlgF</fullName>
    </recommendedName>
</protein>
<comment type="subunit">
    <text evidence="4">The basal body constitutes a major portion of the flagellar organelle and consists of five rings (E,L,P,S, and M) mounted on a central rod. The rod consists of about 26 subunits of FlgG in the distal portion, and FlgB, FlgC and FlgF are thought to build up the proximal portion of the rod with about 6 subunits each.</text>
</comment>
<dbReference type="PROSITE" id="PS00588">
    <property type="entry name" value="FLAGELLA_BB_ROD"/>
    <property type="match status" value="1"/>
</dbReference>
<evidence type="ECO:0000259" key="5">
    <source>
        <dbReference type="Pfam" id="PF00460"/>
    </source>
</evidence>
<dbReference type="Pfam" id="PF00460">
    <property type="entry name" value="Flg_bb_rod"/>
    <property type="match status" value="1"/>
</dbReference>
<evidence type="ECO:0000313" key="9">
    <source>
        <dbReference type="Proteomes" id="UP001595379"/>
    </source>
</evidence>
<dbReference type="InterPro" id="IPR001444">
    <property type="entry name" value="Flag_bb_rod_N"/>
</dbReference>
<proteinExistence type="inferred from homology"/>
<name>A0ABV7A0J9_9PROT</name>
<sequence>MENAFMIGLSRQLTLRRQMDVLANNIANANTPGFQAEMLLLEANPANRARSDDGPQRLQYVEDWGVGRDFRPGELEFTGRPLDTAIEGDGFFAVETENGDLRYTRDGRFQTNAEGLLVSTSGAPVLDDGGAPILIDIAQGPVEIRSTGAIIQNGAEIARLGVYSFEERGALQKLGNGLYAAPDGMQADLSDASVRQGYFEQSNTQPVVELTRMIETMRAYESVSRVLSQGEELSRRAIERLGRV</sequence>
<dbReference type="SUPFAM" id="SSF117143">
    <property type="entry name" value="Flagellar hook protein flgE"/>
    <property type="match status" value="1"/>
</dbReference>
<evidence type="ECO:0000256" key="2">
    <source>
        <dbReference type="ARBA" id="ARBA00009677"/>
    </source>
</evidence>
<gene>
    <name evidence="8" type="primary">flgF</name>
    <name evidence="8" type="ORF">ACFOOR_13440</name>
</gene>
<dbReference type="InterPro" id="IPR020013">
    <property type="entry name" value="Flagellar_FlgE/F/G"/>
</dbReference>
<evidence type="ECO:0000313" key="8">
    <source>
        <dbReference type="EMBL" id="MFC2927114.1"/>
    </source>
</evidence>
<evidence type="ECO:0000259" key="6">
    <source>
        <dbReference type="Pfam" id="PF06429"/>
    </source>
</evidence>
<evidence type="ECO:0000256" key="4">
    <source>
        <dbReference type="RuleBase" id="RU362116"/>
    </source>
</evidence>
<evidence type="ECO:0000256" key="3">
    <source>
        <dbReference type="ARBA" id="ARBA00023143"/>
    </source>
</evidence>
<feature type="domain" description="Flagellar basal-body/hook protein C-terminal" evidence="6">
    <location>
        <begin position="195"/>
        <end position="238"/>
    </location>
</feature>
<dbReference type="InterPro" id="IPR037925">
    <property type="entry name" value="FlgE/F/G-like"/>
</dbReference>
<dbReference type="EMBL" id="JBHRSV010000028">
    <property type="protein sequence ID" value="MFC2927114.1"/>
    <property type="molecule type" value="Genomic_DNA"/>
</dbReference>
<dbReference type="InterPro" id="IPR010930">
    <property type="entry name" value="Flg_bb/hook_C_dom"/>
</dbReference>
<dbReference type="NCBIfam" id="TIGR02490">
    <property type="entry name" value="flgF"/>
    <property type="match status" value="1"/>
</dbReference>
<keyword evidence="8" id="KW-0966">Cell projection</keyword>
<keyword evidence="9" id="KW-1185">Reference proteome</keyword>
<accession>A0ABV7A0J9</accession>
<evidence type="ECO:0000259" key="7">
    <source>
        <dbReference type="Pfam" id="PF22692"/>
    </source>
</evidence>
<dbReference type="PANTHER" id="PTHR30435">
    <property type="entry name" value="FLAGELLAR PROTEIN"/>
    <property type="match status" value="1"/>
</dbReference>
<feature type="domain" description="Flagellar hook protein FlgE/F/G-like D1" evidence="7">
    <location>
        <begin position="85"/>
        <end position="150"/>
    </location>
</feature>
<keyword evidence="8" id="KW-0282">Flagellum</keyword>
<dbReference type="PANTHER" id="PTHR30435:SF19">
    <property type="entry name" value="FLAGELLAR BASAL-BODY ROD PROTEIN FLGG"/>
    <property type="match status" value="1"/>
</dbReference>
<reference evidence="9" key="1">
    <citation type="journal article" date="2019" name="Int. J. Syst. Evol. Microbiol.">
        <title>The Global Catalogue of Microorganisms (GCM) 10K type strain sequencing project: providing services to taxonomists for standard genome sequencing and annotation.</title>
        <authorList>
            <consortium name="The Broad Institute Genomics Platform"/>
            <consortium name="The Broad Institute Genome Sequencing Center for Infectious Disease"/>
            <person name="Wu L."/>
            <person name="Ma J."/>
        </authorList>
    </citation>
    <scope>NUCLEOTIDE SEQUENCE [LARGE SCALE GENOMIC DNA]</scope>
    <source>
        <strain evidence="9">KCTC 52487</strain>
    </source>
</reference>
<organism evidence="8 9">
    <name type="scientific">Hyphobacterium vulgare</name>
    <dbReference type="NCBI Taxonomy" id="1736751"/>
    <lineage>
        <taxon>Bacteria</taxon>
        <taxon>Pseudomonadati</taxon>
        <taxon>Pseudomonadota</taxon>
        <taxon>Alphaproteobacteria</taxon>
        <taxon>Maricaulales</taxon>
        <taxon>Maricaulaceae</taxon>
        <taxon>Hyphobacterium</taxon>
    </lineage>
</organism>
<dbReference type="NCBIfam" id="TIGR03506">
    <property type="entry name" value="FlgEFG_subfam"/>
    <property type="match status" value="1"/>
</dbReference>
<comment type="subcellular location">
    <subcellularLocation>
        <location evidence="1 4">Bacterial flagellum basal body</location>
    </subcellularLocation>
</comment>